<reference evidence="1" key="2">
    <citation type="journal article" date="2024" name="Plant">
        <title>Genomic evolution and insights into agronomic trait innovations of Sesamum species.</title>
        <authorList>
            <person name="Miao H."/>
            <person name="Wang L."/>
            <person name="Qu L."/>
            <person name="Liu H."/>
            <person name="Sun Y."/>
            <person name="Le M."/>
            <person name="Wang Q."/>
            <person name="Wei S."/>
            <person name="Zheng Y."/>
            <person name="Lin W."/>
            <person name="Duan Y."/>
            <person name="Cao H."/>
            <person name="Xiong S."/>
            <person name="Wang X."/>
            <person name="Wei L."/>
            <person name="Li C."/>
            <person name="Ma Q."/>
            <person name="Ju M."/>
            <person name="Zhao R."/>
            <person name="Li G."/>
            <person name="Mu C."/>
            <person name="Tian Q."/>
            <person name="Mei H."/>
            <person name="Zhang T."/>
            <person name="Gao T."/>
            <person name="Zhang H."/>
        </authorList>
    </citation>
    <scope>NUCLEOTIDE SEQUENCE</scope>
    <source>
        <strain evidence="1">KEN8</strain>
    </source>
</reference>
<accession>A0AAW2R014</accession>
<protein>
    <submittedName>
        <fullName evidence="1">Uncharacterized protein</fullName>
    </submittedName>
</protein>
<comment type="caution">
    <text evidence="1">The sequence shown here is derived from an EMBL/GenBank/DDBJ whole genome shotgun (WGS) entry which is preliminary data.</text>
</comment>
<sequence>MCHPFDAEAWKYFDRMYPDFAEQPRNVRLGLCSNGFAPHGQYGRTYSCWLDIITPYNLPPDMCMSSEYIFLTMVILGPSNPKRLIDVYLESLIEELPQFWRVDVRTYDHATDWGFMMRVALMWIVNNLPAYGIASGWSTTGLWDVRSVWMIQGHSICSTVGRRATLTTTDSFSLRTIHTEGIRKPT</sequence>
<dbReference type="EMBL" id="JACGWM010000005">
    <property type="protein sequence ID" value="KAL0373219.1"/>
    <property type="molecule type" value="Genomic_DNA"/>
</dbReference>
<reference evidence="1" key="1">
    <citation type="submission" date="2020-06" db="EMBL/GenBank/DDBJ databases">
        <authorList>
            <person name="Li T."/>
            <person name="Hu X."/>
            <person name="Zhang T."/>
            <person name="Song X."/>
            <person name="Zhang H."/>
            <person name="Dai N."/>
            <person name="Sheng W."/>
            <person name="Hou X."/>
            <person name="Wei L."/>
        </authorList>
    </citation>
    <scope>NUCLEOTIDE SEQUENCE</scope>
    <source>
        <strain evidence="1">KEN8</strain>
        <tissue evidence="1">Leaf</tissue>
    </source>
</reference>
<proteinExistence type="predicted"/>
<organism evidence="1">
    <name type="scientific">Sesamum calycinum</name>
    <dbReference type="NCBI Taxonomy" id="2727403"/>
    <lineage>
        <taxon>Eukaryota</taxon>
        <taxon>Viridiplantae</taxon>
        <taxon>Streptophyta</taxon>
        <taxon>Embryophyta</taxon>
        <taxon>Tracheophyta</taxon>
        <taxon>Spermatophyta</taxon>
        <taxon>Magnoliopsida</taxon>
        <taxon>eudicotyledons</taxon>
        <taxon>Gunneridae</taxon>
        <taxon>Pentapetalae</taxon>
        <taxon>asterids</taxon>
        <taxon>lamiids</taxon>
        <taxon>Lamiales</taxon>
        <taxon>Pedaliaceae</taxon>
        <taxon>Sesamum</taxon>
    </lineage>
</organism>
<dbReference type="AlphaFoldDB" id="A0AAW2R014"/>
<gene>
    <name evidence="1" type="ORF">Scaly_1003500</name>
</gene>
<dbReference type="PANTHER" id="PTHR10775">
    <property type="entry name" value="OS08G0208400 PROTEIN"/>
    <property type="match status" value="1"/>
</dbReference>
<dbReference type="InterPro" id="IPR004242">
    <property type="entry name" value="Transposase_21"/>
</dbReference>
<dbReference type="PANTHER" id="PTHR10775:SF193">
    <property type="entry name" value="DUF4216 DOMAIN-CONTAINING PROTEIN"/>
    <property type="match status" value="1"/>
</dbReference>
<name>A0AAW2R014_9LAMI</name>
<dbReference type="Pfam" id="PF02992">
    <property type="entry name" value="Transposase_21"/>
    <property type="match status" value="1"/>
</dbReference>
<evidence type="ECO:0000313" key="1">
    <source>
        <dbReference type="EMBL" id="KAL0373219.1"/>
    </source>
</evidence>